<dbReference type="SUPFAM" id="SSF88946">
    <property type="entry name" value="Sigma2 domain of RNA polymerase sigma factors"/>
    <property type="match status" value="1"/>
</dbReference>
<dbReference type="SUPFAM" id="SSF88659">
    <property type="entry name" value="Sigma3 and sigma4 domains of RNA polymerase sigma factors"/>
    <property type="match status" value="1"/>
</dbReference>
<dbReference type="EMBL" id="WOFH01000004">
    <property type="protein sequence ID" value="MUN37420.1"/>
    <property type="molecule type" value="Genomic_DNA"/>
</dbReference>
<dbReference type="InterPro" id="IPR013324">
    <property type="entry name" value="RNA_pol_sigma_r3/r4-like"/>
</dbReference>
<dbReference type="InterPro" id="IPR036388">
    <property type="entry name" value="WH-like_DNA-bd_sf"/>
</dbReference>
<sequence>MCSVDRDFDDGFSTYVKQVRPELRRRAFLLCGDWFEADDLTQKTLVKVFLQWPRLDNREKLTGFTRTVMVHIYISERRAARWTREVLADRDPEPAPCDQHPFDHQPLLSALDRLAHRQRATIVLRFWEQLSVREIADVLGCAPATVRSQTSRALATLRFLLRRDSPFRSDGGQDLIRS</sequence>
<protein>
    <submittedName>
        <fullName evidence="8">Sigma-70 family RNA polymerase sigma factor</fullName>
    </submittedName>
</protein>
<evidence type="ECO:0000256" key="1">
    <source>
        <dbReference type="ARBA" id="ARBA00010641"/>
    </source>
</evidence>
<evidence type="ECO:0000259" key="7">
    <source>
        <dbReference type="Pfam" id="PF08281"/>
    </source>
</evidence>
<dbReference type="PANTHER" id="PTHR43133:SF50">
    <property type="entry name" value="ECF RNA POLYMERASE SIGMA FACTOR SIGM"/>
    <property type="match status" value="1"/>
</dbReference>
<evidence type="ECO:0000313" key="8">
    <source>
        <dbReference type="EMBL" id="MUN37420.1"/>
    </source>
</evidence>
<evidence type="ECO:0000259" key="6">
    <source>
        <dbReference type="Pfam" id="PF04542"/>
    </source>
</evidence>
<dbReference type="GO" id="GO:0006352">
    <property type="term" value="P:DNA-templated transcription initiation"/>
    <property type="evidence" value="ECO:0007669"/>
    <property type="project" value="InterPro"/>
</dbReference>
<dbReference type="CDD" id="cd06171">
    <property type="entry name" value="Sigma70_r4"/>
    <property type="match status" value="1"/>
</dbReference>
<dbReference type="Proteomes" id="UP000432015">
    <property type="component" value="Unassembled WGS sequence"/>
</dbReference>
<dbReference type="Gene3D" id="1.10.10.10">
    <property type="entry name" value="Winged helix-like DNA-binding domain superfamily/Winged helix DNA-binding domain"/>
    <property type="match status" value="1"/>
</dbReference>
<dbReference type="InterPro" id="IPR013249">
    <property type="entry name" value="RNA_pol_sigma70_r4_t2"/>
</dbReference>
<dbReference type="PANTHER" id="PTHR43133">
    <property type="entry name" value="RNA POLYMERASE ECF-TYPE SIGMA FACTO"/>
    <property type="match status" value="1"/>
</dbReference>
<dbReference type="InterPro" id="IPR013325">
    <property type="entry name" value="RNA_pol_sigma_r2"/>
</dbReference>
<organism evidence="8 9">
    <name type="scientific">Actinomadura litoris</name>
    <dbReference type="NCBI Taxonomy" id="2678616"/>
    <lineage>
        <taxon>Bacteria</taxon>
        <taxon>Bacillati</taxon>
        <taxon>Actinomycetota</taxon>
        <taxon>Actinomycetes</taxon>
        <taxon>Streptosporangiales</taxon>
        <taxon>Thermomonosporaceae</taxon>
        <taxon>Actinomadura</taxon>
    </lineage>
</organism>
<dbReference type="NCBIfam" id="TIGR02937">
    <property type="entry name" value="sigma70-ECF"/>
    <property type="match status" value="1"/>
</dbReference>
<dbReference type="InterPro" id="IPR039425">
    <property type="entry name" value="RNA_pol_sigma-70-like"/>
</dbReference>
<dbReference type="Pfam" id="PF08281">
    <property type="entry name" value="Sigma70_r4_2"/>
    <property type="match status" value="1"/>
</dbReference>
<feature type="domain" description="RNA polymerase sigma-70 region 2" evidence="6">
    <location>
        <begin position="16"/>
        <end position="83"/>
    </location>
</feature>
<keyword evidence="2" id="KW-0805">Transcription regulation</keyword>
<keyword evidence="4" id="KW-0238">DNA-binding</keyword>
<reference evidence="8 9" key="1">
    <citation type="submission" date="2019-11" db="EMBL/GenBank/DDBJ databases">
        <authorList>
            <person name="Cao P."/>
        </authorList>
    </citation>
    <scope>NUCLEOTIDE SEQUENCE [LARGE SCALE GENOMIC DNA]</scope>
    <source>
        <strain evidence="8 9">NEAU-AAG5</strain>
    </source>
</reference>
<dbReference type="Pfam" id="PF04542">
    <property type="entry name" value="Sigma70_r2"/>
    <property type="match status" value="1"/>
</dbReference>
<comment type="similarity">
    <text evidence="1">Belongs to the sigma-70 factor family. ECF subfamily.</text>
</comment>
<dbReference type="GO" id="GO:0016987">
    <property type="term" value="F:sigma factor activity"/>
    <property type="evidence" value="ECO:0007669"/>
    <property type="project" value="UniProtKB-KW"/>
</dbReference>
<dbReference type="Gene3D" id="1.10.1740.10">
    <property type="match status" value="1"/>
</dbReference>
<accession>A0A7K1KYW5</accession>
<evidence type="ECO:0000256" key="3">
    <source>
        <dbReference type="ARBA" id="ARBA00023082"/>
    </source>
</evidence>
<dbReference type="AlphaFoldDB" id="A0A7K1KYW5"/>
<evidence type="ECO:0000313" key="9">
    <source>
        <dbReference type="Proteomes" id="UP000432015"/>
    </source>
</evidence>
<evidence type="ECO:0000256" key="5">
    <source>
        <dbReference type="ARBA" id="ARBA00023163"/>
    </source>
</evidence>
<dbReference type="InterPro" id="IPR007627">
    <property type="entry name" value="RNA_pol_sigma70_r2"/>
</dbReference>
<keyword evidence="3" id="KW-0731">Sigma factor</keyword>
<comment type="caution">
    <text evidence="8">The sequence shown here is derived from an EMBL/GenBank/DDBJ whole genome shotgun (WGS) entry which is preliminary data.</text>
</comment>
<proteinExistence type="inferred from homology"/>
<keyword evidence="5" id="KW-0804">Transcription</keyword>
<dbReference type="GO" id="GO:0003677">
    <property type="term" value="F:DNA binding"/>
    <property type="evidence" value="ECO:0007669"/>
    <property type="project" value="UniProtKB-KW"/>
</dbReference>
<evidence type="ECO:0000256" key="2">
    <source>
        <dbReference type="ARBA" id="ARBA00023015"/>
    </source>
</evidence>
<dbReference type="InterPro" id="IPR014284">
    <property type="entry name" value="RNA_pol_sigma-70_dom"/>
</dbReference>
<evidence type="ECO:0000256" key="4">
    <source>
        <dbReference type="ARBA" id="ARBA00023125"/>
    </source>
</evidence>
<gene>
    <name evidence="8" type="ORF">GNZ18_12515</name>
</gene>
<keyword evidence="9" id="KW-1185">Reference proteome</keyword>
<feature type="domain" description="RNA polymerase sigma factor 70 region 4 type 2" evidence="7">
    <location>
        <begin position="105"/>
        <end position="157"/>
    </location>
</feature>
<name>A0A7K1KYW5_9ACTN</name>